<feature type="transmembrane region" description="Helical" evidence="5">
    <location>
        <begin position="122"/>
        <end position="141"/>
    </location>
</feature>
<feature type="transmembrane region" description="Helical" evidence="5">
    <location>
        <begin position="689"/>
        <end position="712"/>
    </location>
</feature>
<dbReference type="Gene3D" id="1.20.1250.20">
    <property type="entry name" value="MFS general substrate transporter like domains"/>
    <property type="match status" value="2"/>
</dbReference>
<dbReference type="InterPro" id="IPR036259">
    <property type="entry name" value="MFS_trans_sf"/>
</dbReference>
<feature type="transmembrane region" description="Helical" evidence="5">
    <location>
        <begin position="91"/>
        <end position="110"/>
    </location>
</feature>
<protein>
    <submittedName>
        <fullName evidence="6">MFS transporter, PCFT/HCP family, solute carrier family 46 (Folate transporter), member 1/3</fullName>
    </submittedName>
</protein>
<dbReference type="EMBL" id="UYJE01007805">
    <property type="protein sequence ID" value="VDI58022.1"/>
    <property type="molecule type" value="Genomic_DNA"/>
</dbReference>
<feature type="transmembrane region" description="Helical" evidence="5">
    <location>
        <begin position="473"/>
        <end position="497"/>
    </location>
</feature>
<feature type="transmembrane region" description="Helical" evidence="5">
    <location>
        <begin position="632"/>
        <end position="650"/>
    </location>
</feature>
<evidence type="ECO:0000256" key="4">
    <source>
        <dbReference type="ARBA" id="ARBA00023136"/>
    </source>
</evidence>
<feature type="transmembrane region" description="Helical" evidence="5">
    <location>
        <begin position="503"/>
        <end position="524"/>
    </location>
</feature>
<dbReference type="GO" id="GO:0022857">
    <property type="term" value="F:transmembrane transporter activity"/>
    <property type="evidence" value="ECO:0007669"/>
    <property type="project" value="InterPro"/>
</dbReference>
<dbReference type="GO" id="GO:0016020">
    <property type="term" value="C:membrane"/>
    <property type="evidence" value="ECO:0007669"/>
    <property type="project" value="UniProtKB-SubCell"/>
</dbReference>
<keyword evidence="7" id="KW-1185">Reference proteome</keyword>
<feature type="transmembrane region" description="Helical" evidence="5">
    <location>
        <begin position="378"/>
        <end position="397"/>
    </location>
</feature>
<keyword evidence="4 5" id="KW-0472">Membrane</keyword>
<dbReference type="Proteomes" id="UP000596742">
    <property type="component" value="Unassembled WGS sequence"/>
</dbReference>
<name>A0A8B6G364_MYTGA</name>
<dbReference type="InterPro" id="IPR011701">
    <property type="entry name" value="MFS"/>
</dbReference>
<feature type="transmembrane region" description="Helical" evidence="5">
    <location>
        <begin position="409"/>
        <end position="429"/>
    </location>
</feature>
<feature type="transmembrane region" description="Helical" evidence="5">
    <location>
        <begin position="186"/>
        <end position="210"/>
    </location>
</feature>
<sequence>MDERQKLLTKDARSSWFDVRTKLCIFVMIHGCALEIQSVTETQYVYSYLKKHHTNKNTTYESTSNNLTEQNCPGNMTGENDDYIQSLASDWTWYIQLVTYGICLPVLVIAGPMSDIKGAKIVLMYNLMITILSYAARAYAIYEDLNLYWYVGFSAVEGISGCHYVYHLTCSAVLTNSTKPNKERPFVLAVYDAMMGIGMSISQIGVGYVIKFSGYTYPYLVSIGCLCLVLILIILTLEDNTNKKTVDVLSLPKNLCVLFSNKNALVSNNIKYLCVYYTIYLFHLLPLSANSTIRLLFILGPPFCWSSVHIGWFSAALATGELVIGTVILKGLLSCVKGYAIAMLGYTSTLASFVLYGFCSADWMIHGDDYIQGLASDWTWYMQLVIYSIGLLVMSVLGPLSDKVGRKPVLMYTVSLFAITFALRTYALYAKLNLYWYLLFCVVEGLAGCHYTYDVICLSILNTCTNQDESKPFNIALFDTMMVIGICASDIATGYLIKLTGYTYPFLTGTALLVLILILIIITLKENSKLPIKKNPVNISSSFIDVCSLCRKTNILMNSTRQLFLMHILVYFTNEFPYLANGGIRTLYELGAPLCWTSVKVGWYTAAAYFCEFVIGILILKSFLLCMKDHTIAFLGFTSSVTCYIVFGFSSTDWMIYLATAIGVIRILPIPIIKSILSRMVHSDKQGALFANIYLLEAVCRLGGSTLFNNIYHHTRPIFKGMVFFVMALFPLCAGILLMCVTCRNTESDKIEIKVKDPTVQNQKENCDCDENLEKSQKEDTLVIAKN</sequence>
<dbReference type="AlphaFoldDB" id="A0A8B6G364"/>
<evidence type="ECO:0000256" key="2">
    <source>
        <dbReference type="ARBA" id="ARBA00022692"/>
    </source>
</evidence>
<feature type="transmembrane region" description="Helical" evidence="5">
    <location>
        <begin position="601"/>
        <end position="620"/>
    </location>
</feature>
<feature type="transmembrane region" description="Helical" evidence="5">
    <location>
        <begin position="435"/>
        <end position="461"/>
    </location>
</feature>
<dbReference type="SUPFAM" id="SSF103473">
    <property type="entry name" value="MFS general substrate transporter"/>
    <property type="match status" value="2"/>
</dbReference>
<dbReference type="PANTHER" id="PTHR23507:SF1">
    <property type="entry name" value="FI18259P1-RELATED"/>
    <property type="match status" value="1"/>
</dbReference>
<dbReference type="OrthoDB" id="6086290at2759"/>
<feature type="transmembrane region" description="Helical" evidence="5">
    <location>
        <begin position="270"/>
        <end position="289"/>
    </location>
</feature>
<gene>
    <name evidence="6" type="ORF">MGAL_10B031279</name>
</gene>
<feature type="transmembrane region" description="Helical" evidence="5">
    <location>
        <begin position="656"/>
        <end position="677"/>
    </location>
</feature>
<feature type="transmembrane region" description="Helical" evidence="5">
    <location>
        <begin position="309"/>
        <end position="332"/>
    </location>
</feature>
<comment type="subcellular location">
    <subcellularLocation>
        <location evidence="1">Membrane</location>
        <topology evidence="1">Multi-pass membrane protein</topology>
    </subcellularLocation>
</comment>
<dbReference type="PANTHER" id="PTHR23507">
    <property type="entry name" value="ZGC:174356"/>
    <property type="match status" value="1"/>
</dbReference>
<evidence type="ECO:0000313" key="7">
    <source>
        <dbReference type="Proteomes" id="UP000596742"/>
    </source>
</evidence>
<evidence type="ECO:0000256" key="1">
    <source>
        <dbReference type="ARBA" id="ARBA00004141"/>
    </source>
</evidence>
<reference evidence="6" key="1">
    <citation type="submission" date="2018-11" db="EMBL/GenBank/DDBJ databases">
        <authorList>
            <person name="Alioto T."/>
            <person name="Alioto T."/>
        </authorList>
    </citation>
    <scope>NUCLEOTIDE SEQUENCE</scope>
</reference>
<feature type="transmembrane region" description="Helical" evidence="5">
    <location>
        <begin position="718"/>
        <end position="741"/>
    </location>
</feature>
<keyword evidence="2 5" id="KW-0812">Transmembrane</keyword>
<keyword evidence="3 5" id="KW-1133">Transmembrane helix</keyword>
<evidence type="ECO:0000256" key="3">
    <source>
        <dbReference type="ARBA" id="ARBA00022989"/>
    </source>
</evidence>
<evidence type="ECO:0000256" key="5">
    <source>
        <dbReference type="SAM" id="Phobius"/>
    </source>
</evidence>
<proteinExistence type="predicted"/>
<feature type="transmembrane region" description="Helical" evidence="5">
    <location>
        <begin position="216"/>
        <end position="237"/>
    </location>
</feature>
<feature type="transmembrane region" description="Helical" evidence="5">
    <location>
        <begin position="563"/>
        <end position="581"/>
    </location>
</feature>
<dbReference type="Pfam" id="PF07690">
    <property type="entry name" value="MFS_1"/>
    <property type="match status" value="2"/>
</dbReference>
<feature type="transmembrane region" description="Helical" evidence="5">
    <location>
        <begin position="147"/>
        <end position="166"/>
    </location>
</feature>
<evidence type="ECO:0000313" key="6">
    <source>
        <dbReference type="EMBL" id="VDI58022.1"/>
    </source>
</evidence>
<feature type="transmembrane region" description="Helical" evidence="5">
    <location>
        <begin position="339"/>
        <end position="358"/>
    </location>
</feature>
<organism evidence="6 7">
    <name type="scientific">Mytilus galloprovincialis</name>
    <name type="common">Mediterranean mussel</name>
    <dbReference type="NCBI Taxonomy" id="29158"/>
    <lineage>
        <taxon>Eukaryota</taxon>
        <taxon>Metazoa</taxon>
        <taxon>Spiralia</taxon>
        <taxon>Lophotrochozoa</taxon>
        <taxon>Mollusca</taxon>
        <taxon>Bivalvia</taxon>
        <taxon>Autobranchia</taxon>
        <taxon>Pteriomorphia</taxon>
        <taxon>Mytilida</taxon>
        <taxon>Mytiloidea</taxon>
        <taxon>Mytilidae</taxon>
        <taxon>Mytilinae</taxon>
        <taxon>Mytilus</taxon>
    </lineage>
</organism>
<comment type="caution">
    <text evidence="6">The sequence shown here is derived from an EMBL/GenBank/DDBJ whole genome shotgun (WGS) entry which is preliminary data.</text>
</comment>
<accession>A0A8B6G364</accession>